<dbReference type="EC" id="3.-.-.-" evidence="2"/>
<dbReference type="Proteomes" id="UP000248758">
    <property type="component" value="Chromosome 1"/>
</dbReference>
<dbReference type="Gene3D" id="3.40.630.10">
    <property type="entry name" value="Zn peptidases"/>
    <property type="match status" value="1"/>
</dbReference>
<sequence length="148" mass="15922">MSRTLDHFNVLHEIPELGFEEFKTSAYIASALEAAGFTVTRQINGTTGIVAELDSGQPGPVLALRADMDALGHIIDGQHVARHTCGHDGHSSVVLTAAEETLREGLVKKGKLRILFQPAEELGTGAIAMVEGGLWITWICCWASICVR</sequence>
<dbReference type="GO" id="GO:0016805">
    <property type="term" value="F:dipeptidase activity"/>
    <property type="evidence" value="ECO:0007669"/>
    <property type="project" value="TreeGrafter"/>
</dbReference>
<accession>A0A2X5NUM8</accession>
<proteinExistence type="predicted"/>
<dbReference type="GO" id="GO:0071713">
    <property type="term" value="F:para-aminobenzoyl-glutamate hydrolase activity"/>
    <property type="evidence" value="ECO:0007669"/>
    <property type="project" value="TreeGrafter"/>
</dbReference>
<evidence type="ECO:0000313" key="2">
    <source>
        <dbReference type="EMBL" id="SQK77208.1"/>
    </source>
</evidence>
<evidence type="ECO:0000313" key="3">
    <source>
        <dbReference type="Proteomes" id="UP000248758"/>
    </source>
</evidence>
<dbReference type="SUPFAM" id="SSF53187">
    <property type="entry name" value="Zn-dependent exopeptidases"/>
    <property type="match status" value="1"/>
</dbReference>
<dbReference type="InterPro" id="IPR002933">
    <property type="entry name" value="Peptidase_M20"/>
</dbReference>
<keyword evidence="1 2" id="KW-0378">Hydrolase</keyword>
<gene>
    <name evidence="2" type="primary">yxeP_4</name>
    <name evidence="2" type="ORF">NCTC11468_03582</name>
</gene>
<evidence type="ECO:0000256" key="1">
    <source>
        <dbReference type="ARBA" id="ARBA00022801"/>
    </source>
</evidence>
<dbReference type="AlphaFoldDB" id="A0A2X5NUM8"/>
<dbReference type="KEGG" id="tpty:NCTC11468_03582"/>
<dbReference type="Pfam" id="PF01546">
    <property type="entry name" value="Peptidase_M20"/>
    <property type="match status" value="1"/>
</dbReference>
<organism evidence="2 3">
    <name type="scientific">Tatumella ptyseos</name>
    <dbReference type="NCBI Taxonomy" id="82987"/>
    <lineage>
        <taxon>Bacteria</taxon>
        <taxon>Pseudomonadati</taxon>
        <taxon>Pseudomonadota</taxon>
        <taxon>Gammaproteobacteria</taxon>
        <taxon>Enterobacterales</taxon>
        <taxon>Erwiniaceae</taxon>
        <taxon>Tatumella</taxon>
    </lineage>
</organism>
<dbReference type="EMBL" id="LS483499">
    <property type="protein sequence ID" value="SQK77208.1"/>
    <property type="molecule type" value="Genomic_DNA"/>
</dbReference>
<protein>
    <submittedName>
        <fullName evidence="2">Uncharacterized hydrolase YxeP</fullName>
        <ecNumber evidence="2">3.-.-.-</ecNumber>
    </submittedName>
</protein>
<reference evidence="2 3" key="1">
    <citation type="submission" date="2018-06" db="EMBL/GenBank/DDBJ databases">
        <authorList>
            <consortium name="Pathogen Informatics"/>
            <person name="Doyle S."/>
        </authorList>
    </citation>
    <scope>NUCLEOTIDE SEQUENCE [LARGE SCALE GENOMIC DNA]</scope>
    <source>
        <strain evidence="2 3">NCTC11468</strain>
    </source>
</reference>
<name>A0A2X5NUM8_9GAMM</name>
<dbReference type="InterPro" id="IPR052030">
    <property type="entry name" value="Peptidase_M20/M20A_hydrolases"/>
</dbReference>
<dbReference type="GO" id="GO:0005737">
    <property type="term" value="C:cytoplasm"/>
    <property type="evidence" value="ECO:0007669"/>
    <property type="project" value="TreeGrafter"/>
</dbReference>
<dbReference type="PANTHER" id="PTHR30575">
    <property type="entry name" value="PEPTIDASE M20"/>
    <property type="match status" value="1"/>
</dbReference>
<dbReference type="GO" id="GO:0046657">
    <property type="term" value="P:folic acid catabolic process"/>
    <property type="evidence" value="ECO:0007669"/>
    <property type="project" value="TreeGrafter"/>
</dbReference>
<dbReference type="PANTHER" id="PTHR30575:SF3">
    <property type="entry name" value="PEPTIDASE M20 DIMERISATION DOMAIN-CONTAINING PROTEIN"/>
    <property type="match status" value="1"/>
</dbReference>